<dbReference type="Proteomes" id="UP000001996">
    <property type="component" value="Unassembled WGS sequence"/>
</dbReference>
<protein>
    <submittedName>
        <fullName evidence="1">Uncharacterized protein</fullName>
    </submittedName>
</protein>
<dbReference type="KEGG" id="lel:PVL30_003539"/>
<evidence type="ECO:0000313" key="2">
    <source>
        <dbReference type="Proteomes" id="UP000001996"/>
    </source>
</evidence>
<dbReference type="HOGENOM" id="CLU_095379_0_0_1"/>
<reference evidence="1 2" key="1">
    <citation type="journal article" date="2009" name="Nature">
        <title>Evolution of pathogenicity and sexual reproduction in eight Candida genomes.</title>
        <authorList>
            <person name="Butler G."/>
            <person name="Rasmussen M.D."/>
            <person name="Lin M.F."/>
            <person name="Santos M.A."/>
            <person name="Sakthikumar S."/>
            <person name="Munro C.A."/>
            <person name="Rheinbay E."/>
            <person name="Grabherr M."/>
            <person name="Forche A."/>
            <person name="Reedy J.L."/>
            <person name="Agrafioti I."/>
            <person name="Arnaud M.B."/>
            <person name="Bates S."/>
            <person name="Brown A.J."/>
            <person name="Brunke S."/>
            <person name="Costanzo M.C."/>
            <person name="Fitzpatrick D.A."/>
            <person name="de Groot P.W."/>
            <person name="Harris D."/>
            <person name="Hoyer L.L."/>
            <person name="Hube B."/>
            <person name="Klis F.M."/>
            <person name="Kodira C."/>
            <person name="Lennard N."/>
            <person name="Logue M.E."/>
            <person name="Martin R."/>
            <person name="Neiman A.M."/>
            <person name="Nikolaou E."/>
            <person name="Quail M.A."/>
            <person name="Quinn J."/>
            <person name="Santos M.C."/>
            <person name="Schmitzberger F.F."/>
            <person name="Sherlock G."/>
            <person name="Shah P."/>
            <person name="Silverstein K.A."/>
            <person name="Skrzypek M.S."/>
            <person name="Soll D."/>
            <person name="Staggs R."/>
            <person name="Stansfield I."/>
            <person name="Stumpf M.P."/>
            <person name="Sudbery P.E."/>
            <person name="Srikantha T."/>
            <person name="Zeng Q."/>
            <person name="Berman J."/>
            <person name="Berriman M."/>
            <person name="Heitman J."/>
            <person name="Gow N.A."/>
            <person name="Lorenz M.C."/>
            <person name="Birren B.W."/>
            <person name="Kellis M."/>
            <person name="Cuomo C.A."/>
        </authorList>
    </citation>
    <scope>NUCLEOTIDE SEQUENCE [LARGE SCALE GENOMIC DNA]</scope>
    <source>
        <strain evidence="2">ATCC 11503 / BCRC 21390 / CBS 2605 / JCM 1781 / NBRC 1676 / NRRL YB-4239</strain>
    </source>
</reference>
<keyword evidence="2" id="KW-1185">Reference proteome</keyword>
<name>A5DZA5_LODEL</name>
<accession>A5DZA5</accession>
<evidence type="ECO:0000313" key="1">
    <source>
        <dbReference type="EMBL" id="EDK44513.1"/>
    </source>
</evidence>
<dbReference type="GeneID" id="5233642"/>
<dbReference type="OMA" id="NCAEIQQ"/>
<proteinExistence type="predicted"/>
<dbReference type="STRING" id="379508.A5DZA5"/>
<dbReference type="InParanoid" id="A5DZA5"/>
<dbReference type="AlphaFoldDB" id="A5DZA5"/>
<dbReference type="eggNOG" id="ENOG502SX3X">
    <property type="taxonomic scope" value="Eukaryota"/>
</dbReference>
<dbReference type="VEuPathDB" id="FungiDB:LELG_02692"/>
<organism evidence="1 2">
    <name type="scientific">Lodderomyces elongisporus (strain ATCC 11503 / CBS 2605 / JCM 1781 / NBRC 1676 / NRRL YB-4239)</name>
    <name type="common">Yeast</name>
    <name type="synonym">Saccharomyces elongisporus</name>
    <dbReference type="NCBI Taxonomy" id="379508"/>
    <lineage>
        <taxon>Eukaryota</taxon>
        <taxon>Fungi</taxon>
        <taxon>Dikarya</taxon>
        <taxon>Ascomycota</taxon>
        <taxon>Saccharomycotina</taxon>
        <taxon>Pichiomycetes</taxon>
        <taxon>Debaryomycetaceae</taxon>
        <taxon>Candida/Lodderomyces clade</taxon>
        <taxon>Lodderomyces</taxon>
    </lineage>
</organism>
<sequence length="202" mass="23691">MWPFTSSTNKVNDEDLEKVTKDLPADLQEFLIKENPETRNINTHDPTLPYKFESSRDIKTVDRVLSIKAQQIQRTPREQLEWDEFQVKNQIDKAVKINCSEIEAAMNSDLQDTPFWKIFASLPGSTQRDTLKDCKKYQMDGLKTLFYHKCYSQAQCLAIKMFVDTAFVKNFGELGQEQKDPEKVDQYYRDLNQAFDVLWSEK</sequence>
<dbReference type="OrthoDB" id="4072599at2759"/>
<dbReference type="RefSeq" id="XP_001526134.1">
    <property type="nucleotide sequence ID" value="XM_001526084.1"/>
</dbReference>
<gene>
    <name evidence="1" type="ORF">LELG_02692</name>
</gene>
<dbReference type="EMBL" id="CH981526">
    <property type="protein sequence ID" value="EDK44513.1"/>
    <property type="molecule type" value="Genomic_DNA"/>
</dbReference>